<gene>
    <name evidence="4" type="ORF">MIND_00775200</name>
</gene>
<reference evidence="4" key="1">
    <citation type="submission" date="2020-05" db="EMBL/GenBank/DDBJ databases">
        <title>Mycena genomes resolve the evolution of fungal bioluminescence.</title>
        <authorList>
            <person name="Tsai I.J."/>
        </authorList>
    </citation>
    <scope>NUCLEOTIDE SEQUENCE</scope>
    <source>
        <strain evidence="4">171206Taipei</strain>
    </source>
</reference>
<dbReference type="EMBL" id="JACAZF010000006">
    <property type="protein sequence ID" value="KAF7302085.1"/>
    <property type="molecule type" value="Genomic_DNA"/>
</dbReference>
<evidence type="ECO:0000313" key="4">
    <source>
        <dbReference type="EMBL" id="KAF7302085.1"/>
    </source>
</evidence>
<dbReference type="Gene3D" id="1.25.40.10">
    <property type="entry name" value="Tetratricopeptide repeat domain"/>
    <property type="match status" value="1"/>
</dbReference>
<feature type="compositionally biased region" description="Low complexity" evidence="2">
    <location>
        <begin position="36"/>
        <end position="51"/>
    </location>
</feature>
<dbReference type="AlphaFoldDB" id="A0A8H6SNG4"/>
<dbReference type="InterPro" id="IPR000571">
    <property type="entry name" value="Znf_CCCH"/>
</dbReference>
<dbReference type="GeneID" id="59346957"/>
<name>A0A8H6SNG4_9AGAR</name>
<organism evidence="4 5">
    <name type="scientific">Mycena indigotica</name>
    <dbReference type="NCBI Taxonomy" id="2126181"/>
    <lineage>
        <taxon>Eukaryota</taxon>
        <taxon>Fungi</taxon>
        <taxon>Dikarya</taxon>
        <taxon>Basidiomycota</taxon>
        <taxon>Agaricomycotina</taxon>
        <taxon>Agaricomycetes</taxon>
        <taxon>Agaricomycetidae</taxon>
        <taxon>Agaricales</taxon>
        <taxon>Marasmiineae</taxon>
        <taxon>Mycenaceae</taxon>
        <taxon>Mycena</taxon>
    </lineage>
</organism>
<dbReference type="Proteomes" id="UP000636479">
    <property type="component" value="Unassembled WGS sequence"/>
</dbReference>
<evidence type="ECO:0000256" key="2">
    <source>
        <dbReference type="SAM" id="MobiDB-lite"/>
    </source>
</evidence>
<dbReference type="Gene3D" id="3.30.1370.210">
    <property type="match status" value="1"/>
</dbReference>
<accession>A0A8H6SNG4</accession>
<evidence type="ECO:0000313" key="5">
    <source>
        <dbReference type="Proteomes" id="UP000636479"/>
    </source>
</evidence>
<dbReference type="SUPFAM" id="SSF48452">
    <property type="entry name" value="TPR-like"/>
    <property type="match status" value="1"/>
</dbReference>
<dbReference type="InterPro" id="IPR011990">
    <property type="entry name" value="TPR-like_helical_dom_sf"/>
</dbReference>
<feature type="zinc finger region" description="C3H1-type" evidence="1">
    <location>
        <begin position="223"/>
        <end position="250"/>
    </location>
</feature>
<comment type="caution">
    <text evidence="4">The sequence shown here is derived from an EMBL/GenBank/DDBJ whole genome shotgun (WGS) entry which is preliminary data.</text>
</comment>
<dbReference type="PROSITE" id="PS50103">
    <property type="entry name" value="ZF_C3H1"/>
    <property type="match status" value="1"/>
</dbReference>
<dbReference type="RefSeq" id="XP_037220085.1">
    <property type="nucleotide sequence ID" value="XM_037364441.1"/>
</dbReference>
<dbReference type="OrthoDB" id="629492at2759"/>
<sequence length="457" mass="51791">MNKNNPQRKKKPAKKNASTNQQAGPSRTTGGKGKGKQVQPQQTTLAARTAARKTVANRKRAAGDMKYTQALHFFDAGQYEAALESLKAACMTFKTQPKYALKMAATLSKLERYDDAIDMASYAIAVQPNDTFNARLLRATIFIKDQEYDYAAADLVTCKRDKPDSQEVASAIQQLHELWDVDDEYLQKNPDEANKDIVYPDFANCTANFDLDCNSDTEESTHKGDGRVCTNYNQGMCKYGKDCYSRHSVDSRSIRDQLGRNVCIFHIIGRCHFSAGGRCWYSHSTSHLPKQGWWNDAEYVAYYRSIYDVLKTTGSNQVMDLMLGGDMNGQWRPFERRTNFAAGMQTLNQPENLRRAIYRRCEEAVAQVIGMNPKDVGRKGRNGVLGQALRYFGVGYHGQQRRSRRYEESDSDDYDYDEYGEGGYDSDGDLLQEMLSLGIKPWDEDAYDILAYLASEY</sequence>
<feature type="domain" description="C3H1-type" evidence="3">
    <location>
        <begin position="223"/>
        <end position="250"/>
    </location>
</feature>
<feature type="compositionally biased region" description="Basic residues" evidence="2">
    <location>
        <begin position="1"/>
        <end position="14"/>
    </location>
</feature>
<keyword evidence="1" id="KW-0479">Metal-binding</keyword>
<protein>
    <recommendedName>
        <fullName evidence="3">C3H1-type domain-containing protein</fullName>
    </recommendedName>
</protein>
<keyword evidence="1" id="KW-0862">Zinc</keyword>
<keyword evidence="5" id="KW-1185">Reference proteome</keyword>
<proteinExistence type="predicted"/>
<evidence type="ECO:0000259" key="3">
    <source>
        <dbReference type="PROSITE" id="PS50103"/>
    </source>
</evidence>
<keyword evidence="1" id="KW-0863">Zinc-finger</keyword>
<feature type="region of interest" description="Disordered" evidence="2">
    <location>
        <begin position="1"/>
        <end position="51"/>
    </location>
</feature>
<evidence type="ECO:0000256" key="1">
    <source>
        <dbReference type="PROSITE-ProRule" id="PRU00723"/>
    </source>
</evidence>
<feature type="compositionally biased region" description="Polar residues" evidence="2">
    <location>
        <begin position="16"/>
        <end position="27"/>
    </location>
</feature>
<dbReference type="GO" id="GO:0008270">
    <property type="term" value="F:zinc ion binding"/>
    <property type="evidence" value="ECO:0007669"/>
    <property type="project" value="UniProtKB-KW"/>
</dbReference>